<name>A0A9P6PPX2_9FUNG</name>
<dbReference type="SFLD" id="SFLDS00019">
    <property type="entry name" value="Glutathione_Transferase_(cytos"/>
    <property type="match status" value="1"/>
</dbReference>
<dbReference type="OrthoDB" id="202840at2759"/>
<dbReference type="InterPro" id="IPR010987">
    <property type="entry name" value="Glutathione-S-Trfase_C-like"/>
</dbReference>
<dbReference type="PROSITE" id="PS50404">
    <property type="entry name" value="GST_NTER"/>
    <property type="match status" value="1"/>
</dbReference>
<dbReference type="PANTHER" id="PTHR43968">
    <property type="match status" value="1"/>
</dbReference>
<dbReference type="PANTHER" id="PTHR43968:SF8">
    <property type="entry name" value="S-TRANSFERASE, PUTATIVE (AFU_ORTHOLOGUE AFUA_2G00590)-RELATED"/>
    <property type="match status" value="1"/>
</dbReference>
<dbReference type="PROSITE" id="PS50405">
    <property type="entry name" value="GST_CTER"/>
    <property type="match status" value="1"/>
</dbReference>
<dbReference type="InterPro" id="IPR036249">
    <property type="entry name" value="Thioredoxin-like_sf"/>
</dbReference>
<dbReference type="SFLD" id="SFLDG00358">
    <property type="entry name" value="Main_(cytGST)"/>
    <property type="match status" value="1"/>
</dbReference>
<organism evidence="3 4">
    <name type="scientific">Actinomortierella ambigua</name>
    <dbReference type="NCBI Taxonomy" id="1343610"/>
    <lineage>
        <taxon>Eukaryota</taxon>
        <taxon>Fungi</taxon>
        <taxon>Fungi incertae sedis</taxon>
        <taxon>Mucoromycota</taxon>
        <taxon>Mortierellomycotina</taxon>
        <taxon>Mortierellomycetes</taxon>
        <taxon>Mortierellales</taxon>
        <taxon>Mortierellaceae</taxon>
        <taxon>Actinomortierella</taxon>
    </lineage>
</organism>
<keyword evidence="4" id="KW-1185">Reference proteome</keyword>
<proteinExistence type="predicted"/>
<evidence type="ECO:0008006" key="5">
    <source>
        <dbReference type="Google" id="ProtNLM"/>
    </source>
</evidence>
<reference evidence="3" key="1">
    <citation type="journal article" date="2020" name="Fungal Divers.">
        <title>Resolving the Mortierellaceae phylogeny through synthesis of multi-gene phylogenetics and phylogenomics.</title>
        <authorList>
            <person name="Vandepol N."/>
            <person name="Liber J."/>
            <person name="Desiro A."/>
            <person name="Na H."/>
            <person name="Kennedy M."/>
            <person name="Barry K."/>
            <person name="Grigoriev I.V."/>
            <person name="Miller A.N."/>
            <person name="O'Donnell K."/>
            <person name="Stajich J.E."/>
            <person name="Bonito G."/>
        </authorList>
    </citation>
    <scope>NUCLEOTIDE SEQUENCE</scope>
    <source>
        <strain evidence="3">BC1065</strain>
    </source>
</reference>
<dbReference type="SUPFAM" id="SSF47616">
    <property type="entry name" value="GST C-terminal domain-like"/>
    <property type="match status" value="1"/>
</dbReference>
<dbReference type="EMBL" id="JAAAJB010000961">
    <property type="protein sequence ID" value="KAG0249674.1"/>
    <property type="molecule type" value="Genomic_DNA"/>
</dbReference>
<dbReference type="InterPro" id="IPR004045">
    <property type="entry name" value="Glutathione_S-Trfase_N"/>
</dbReference>
<sequence length="230" mass="25964">MTVGKPTLYTSYICPWAQRAHVAVAETGFEVETVQIDLSKPREAWYLEINPYGQVPALKNKDDDFVILESAIVAQYIAELHPEAGLIVSDPKERAESNFLVHQFANRVQPAWVKVAYTTDKAKRAELEAEFVKQLRDFNSYLQKASHSTGKGPYTFGAKFTLADVQLGPLLSRFFLAERHQPGYKLPTKASHPELARYFEWQDALLARPSVASTTADHEVLVNHTKKFVN</sequence>
<dbReference type="Gene3D" id="3.40.30.10">
    <property type="entry name" value="Glutaredoxin"/>
    <property type="match status" value="1"/>
</dbReference>
<dbReference type="InterPro" id="IPR050983">
    <property type="entry name" value="GST_Omega/HSP26"/>
</dbReference>
<feature type="domain" description="GST N-terminal" evidence="1">
    <location>
        <begin position="4"/>
        <end position="85"/>
    </location>
</feature>
<feature type="domain" description="GST C-terminal" evidence="2">
    <location>
        <begin position="90"/>
        <end position="229"/>
    </location>
</feature>
<accession>A0A9P6PPX2</accession>
<protein>
    <recommendedName>
        <fullName evidence="5">Glutathione S-transferase</fullName>
    </recommendedName>
</protein>
<dbReference type="Pfam" id="PF13410">
    <property type="entry name" value="GST_C_2"/>
    <property type="match status" value="1"/>
</dbReference>
<evidence type="ECO:0000313" key="4">
    <source>
        <dbReference type="Proteomes" id="UP000807716"/>
    </source>
</evidence>
<comment type="caution">
    <text evidence="3">The sequence shown here is derived from an EMBL/GenBank/DDBJ whole genome shotgun (WGS) entry which is preliminary data.</text>
</comment>
<evidence type="ECO:0000259" key="2">
    <source>
        <dbReference type="PROSITE" id="PS50405"/>
    </source>
</evidence>
<evidence type="ECO:0000313" key="3">
    <source>
        <dbReference type="EMBL" id="KAG0249674.1"/>
    </source>
</evidence>
<dbReference type="Gene3D" id="1.20.1050.10">
    <property type="match status" value="1"/>
</dbReference>
<dbReference type="Proteomes" id="UP000807716">
    <property type="component" value="Unassembled WGS sequence"/>
</dbReference>
<evidence type="ECO:0000259" key="1">
    <source>
        <dbReference type="PROSITE" id="PS50404"/>
    </source>
</evidence>
<dbReference type="Pfam" id="PF13417">
    <property type="entry name" value="GST_N_3"/>
    <property type="match status" value="1"/>
</dbReference>
<dbReference type="CDD" id="cd00570">
    <property type="entry name" value="GST_N_family"/>
    <property type="match status" value="1"/>
</dbReference>
<dbReference type="SUPFAM" id="SSF52833">
    <property type="entry name" value="Thioredoxin-like"/>
    <property type="match status" value="1"/>
</dbReference>
<dbReference type="InterPro" id="IPR040079">
    <property type="entry name" value="Glutathione_S-Trfase"/>
</dbReference>
<dbReference type="InterPro" id="IPR036282">
    <property type="entry name" value="Glutathione-S-Trfase_C_sf"/>
</dbReference>
<dbReference type="AlphaFoldDB" id="A0A9P6PPX2"/>
<dbReference type="GO" id="GO:0005737">
    <property type="term" value="C:cytoplasm"/>
    <property type="evidence" value="ECO:0007669"/>
    <property type="project" value="TreeGrafter"/>
</dbReference>
<gene>
    <name evidence="3" type="ORF">DFQ27_009878</name>
</gene>